<dbReference type="CDD" id="cd14750">
    <property type="entry name" value="PBP2_TMBP"/>
    <property type="match status" value="1"/>
</dbReference>
<evidence type="ECO:0000256" key="1">
    <source>
        <dbReference type="ARBA" id="ARBA00008520"/>
    </source>
</evidence>
<protein>
    <submittedName>
        <fullName evidence="4">Transcriptional antiterminator</fullName>
    </submittedName>
</protein>
<dbReference type="EMBL" id="NOZQ01000030">
    <property type="protein sequence ID" value="OYD17183.1"/>
    <property type="molecule type" value="Genomic_DNA"/>
</dbReference>
<dbReference type="Pfam" id="PF01547">
    <property type="entry name" value="SBP_bac_1"/>
    <property type="match status" value="1"/>
</dbReference>
<proteinExistence type="inferred from homology"/>
<evidence type="ECO:0000313" key="5">
    <source>
        <dbReference type="Proteomes" id="UP000215215"/>
    </source>
</evidence>
<dbReference type="PANTHER" id="PTHR43649">
    <property type="entry name" value="ARABINOSE-BINDING PROTEIN-RELATED"/>
    <property type="match status" value="1"/>
</dbReference>
<evidence type="ECO:0000256" key="2">
    <source>
        <dbReference type="ARBA" id="ARBA00022448"/>
    </source>
</evidence>
<gene>
    <name evidence="4" type="ORF">CH333_01800</name>
</gene>
<dbReference type="PROSITE" id="PS51257">
    <property type="entry name" value="PROKAR_LIPOPROTEIN"/>
    <property type="match status" value="1"/>
</dbReference>
<keyword evidence="2" id="KW-0813">Transport</keyword>
<dbReference type="SUPFAM" id="SSF53850">
    <property type="entry name" value="Periplasmic binding protein-like II"/>
    <property type="match status" value="1"/>
</dbReference>
<reference evidence="4 5" key="1">
    <citation type="submission" date="2017-07" db="EMBL/GenBank/DDBJ databases">
        <title>Recovery of genomes from metagenomes via a dereplication, aggregation, and scoring strategy.</title>
        <authorList>
            <person name="Sieber C.M."/>
            <person name="Probst A.J."/>
            <person name="Sharrar A."/>
            <person name="Thomas B.C."/>
            <person name="Hess M."/>
            <person name="Tringe S.G."/>
            <person name="Banfield J.F."/>
        </authorList>
    </citation>
    <scope>NUCLEOTIDE SEQUENCE [LARGE SCALE GENOMIC DNA]</scope>
    <source>
        <strain evidence="4">JGI_Cruoil_03_44_89</strain>
    </source>
</reference>
<dbReference type="AlphaFoldDB" id="A0A235BXV5"/>
<organism evidence="4 5">
    <name type="scientific">candidate division WOR-3 bacterium JGI_Cruoil_03_44_89</name>
    <dbReference type="NCBI Taxonomy" id="1973748"/>
    <lineage>
        <taxon>Bacteria</taxon>
        <taxon>Bacteria division WOR-3</taxon>
    </lineage>
</organism>
<dbReference type="InterPro" id="IPR050490">
    <property type="entry name" value="Bact_solute-bd_prot1"/>
</dbReference>
<sequence length="424" mass="48802">MRRLFLSVVISFGIFSGCTKKEPLLTFAVGGAPNEVDYWEELIREFENRTHISVKLLRQPTDTDLRRQSLVTPLNAKEKDPDLFLMDVAWVAQFAASGWLFSLDSRIKKTSFDITQLFSSVVNQVDVYKGEVISLPVYIDCGLLYFRKDLLIKYGCPVPEIWSDFLECAKEIQGEERKNNPNFYGFVWQGAQYEGLVCNFIEFIASNGGDITDKSGSITVNSEENIQALQFMRDLIHKYKISPPNTFTEMREEEVRTFFESGNALFERNWPYAWKLHDSQGSPVRGKVGITLLPKFDNGRHAASLGGWHIGISRYSDKKDEAWELVKFILSYKTQKKLCLNLAWNPARVDVYDDTEVKERMPHMNVLKKAFENAVARPNFPYYTQISEVLQRYVNTAISGKINSGEALEQAQQEIFKNVKRYHE</sequence>
<dbReference type="Gene3D" id="3.40.190.10">
    <property type="entry name" value="Periplasmic binding protein-like II"/>
    <property type="match status" value="2"/>
</dbReference>
<evidence type="ECO:0000256" key="3">
    <source>
        <dbReference type="ARBA" id="ARBA00022729"/>
    </source>
</evidence>
<dbReference type="Proteomes" id="UP000215215">
    <property type="component" value="Unassembled WGS sequence"/>
</dbReference>
<name>A0A235BXV5_UNCW3</name>
<keyword evidence="3" id="KW-0732">Signal</keyword>
<dbReference type="PANTHER" id="PTHR43649:SF34">
    <property type="entry name" value="ABC TRANSPORTER PERIPLASMIC-BINDING PROTEIN YCJN-RELATED"/>
    <property type="match status" value="1"/>
</dbReference>
<comment type="caution">
    <text evidence="4">The sequence shown here is derived from an EMBL/GenBank/DDBJ whole genome shotgun (WGS) entry which is preliminary data.</text>
</comment>
<comment type="similarity">
    <text evidence="1">Belongs to the bacterial solute-binding protein 1 family.</text>
</comment>
<evidence type="ECO:0000313" key="4">
    <source>
        <dbReference type="EMBL" id="OYD17183.1"/>
    </source>
</evidence>
<dbReference type="InterPro" id="IPR006059">
    <property type="entry name" value="SBP"/>
</dbReference>
<accession>A0A235BXV5</accession>